<dbReference type="Pfam" id="PF00579">
    <property type="entry name" value="tRNA-synt_1b"/>
    <property type="match status" value="1"/>
</dbReference>
<gene>
    <name evidence="9" type="primary">YARS</name>
    <name evidence="9" type="ORF">SO694_0004408</name>
</gene>
<proteinExistence type="predicted"/>
<comment type="catalytic activity">
    <reaction evidence="8">
        <text>tRNA(Tyr) + L-tyrosine + ATP = L-tyrosyl-tRNA(Tyr) + AMP + diphosphate + H(+)</text>
        <dbReference type="Rhea" id="RHEA:10220"/>
        <dbReference type="Rhea" id="RHEA-COMP:9706"/>
        <dbReference type="Rhea" id="RHEA-COMP:9707"/>
        <dbReference type="ChEBI" id="CHEBI:15378"/>
        <dbReference type="ChEBI" id="CHEBI:30616"/>
        <dbReference type="ChEBI" id="CHEBI:33019"/>
        <dbReference type="ChEBI" id="CHEBI:58315"/>
        <dbReference type="ChEBI" id="CHEBI:78442"/>
        <dbReference type="ChEBI" id="CHEBI:78536"/>
        <dbReference type="ChEBI" id="CHEBI:456215"/>
        <dbReference type="EC" id="6.1.1.1"/>
    </reaction>
</comment>
<dbReference type="InterPro" id="IPR014729">
    <property type="entry name" value="Rossmann-like_a/b/a_fold"/>
</dbReference>
<keyword evidence="10" id="KW-1185">Reference proteome</keyword>
<comment type="caution">
    <text evidence="9">The sequence shown here is derived from an EMBL/GenBank/DDBJ whole genome shotgun (WGS) entry which is preliminary data.</text>
</comment>
<evidence type="ECO:0000256" key="1">
    <source>
        <dbReference type="ARBA" id="ARBA00013160"/>
    </source>
</evidence>
<dbReference type="PANTHER" id="PTHR46264">
    <property type="entry name" value="TYROSINE-TRNA LIGASE"/>
    <property type="match status" value="1"/>
</dbReference>
<evidence type="ECO:0000256" key="6">
    <source>
        <dbReference type="ARBA" id="ARBA00023146"/>
    </source>
</evidence>
<evidence type="ECO:0000313" key="10">
    <source>
        <dbReference type="Proteomes" id="UP001363151"/>
    </source>
</evidence>
<evidence type="ECO:0000256" key="7">
    <source>
        <dbReference type="ARBA" id="ARBA00033323"/>
    </source>
</evidence>
<dbReference type="Proteomes" id="UP001363151">
    <property type="component" value="Unassembled WGS sequence"/>
</dbReference>
<dbReference type="EC" id="6.1.1.1" evidence="1"/>
<evidence type="ECO:0000256" key="3">
    <source>
        <dbReference type="ARBA" id="ARBA00022741"/>
    </source>
</evidence>
<dbReference type="SUPFAM" id="SSF52374">
    <property type="entry name" value="Nucleotidylyl transferase"/>
    <property type="match status" value="1"/>
</dbReference>
<dbReference type="EMBL" id="JBBJCI010000083">
    <property type="protein sequence ID" value="KAK7249034.1"/>
    <property type="molecule type" value="Genomic_DNA"/>
</dbReference>
<accession>A0ABR1G7G0</accession>
<dbReference type="NCBIfam" id="NF006330">
    <property type="entry name" value="PRK08560.1"/>
    <property type="match status" value="1"/>
</dbReference>
<keyword evidence="3" id="KW-0547">Nucleotide-binding</keyword>
<organism evidence="9 10">
    <name type="scientific">Aureococcus anophagefferens</name>
    <name type="common">Harmful bloom alga</name>
    <dbReference type="NCBI Taxonomy" id="44056"/>
    <lineage>
        <taxon>Eukaryota</taxon>
        <taxon>Sar</taxon>
        <taxon>Stramenopiles</taxon>
        <taxon>Ochrophyta</taxon>
        <taxon>Pelagophyceae</taxon>
        <taxon>Pelagomonadales</taxon>
        <taxon>Pelagomonadaceae</taxon>
        <taxon>Aureococcus</taxon>
    </lineage>
</organism>
<reference evidence="9 10" key="1">
    <citation type="submission" date="2024-03" db="EMBL/GenBank/DDBJ databases">
        <title>Aureococcus anophagefferens CCMP1851 and Kratosvirus quantuckense: Draft genome of a second virus-susceptible host strain in the model system.</title>
        <authorList>
            <person name="Chase E."/>
            <person name="Truchon A.R."/>
            <person name="Schepens W."/>
            <person name="Wilhelm S.W."/>
        </authorList>
    </citation>
    <scope>NUCLEOTIDE SEQUENCE [LARGE SCALE GENOMIC DNA]</scope>
    <source>
        <strain evidence="9 10">CCMP1851</strain>
    </source>
</reference>
<evidence type="ECO:0000256" key="4">
    <source>
        <dbReference type="ARBA" id="ARBA00022840"/>
    </source>
</evidence>
<evidence type="ECO:0000256" key="2">
    <source>
        <dbReference type="ARBA" id="ARBA00022598"/>
    </source>
</evidence>
<dbReference type="InterPro" id="IPR002305">
    <property type="entry name" value="aa-tRNA-synth_Ic"/>
</dbReference>
<evidence type="ECO:0000256" key="5">
    <source>
        <dbReference type="ARBA" id="ARBA00022917"/>
    </source>
</evidence>
<dbReference type="GO" id="GO:0016874">
    <property type="term" value="F:ligase activity"/>
    <property type="evidence" value="ECO:0007669"/>
    <property type="project" value="UniProtKB-KW"/>
</dbReference>
<dbReference type="PANTHER" id="PTHR46264:SF4">
    <property type="entry name" value="TYROSINE--TRNA LIGASE, CYTOPLASMIC"/>
    <property type="match status" value="1"/>
</dbReference>
<evidence type="ECO:0000313" key="9">
    <source>
        <dbReference type="EMBL" id="KAK7249034.1"/>
    </source>
</evidence>
<keyword evidence="2 9" id="KW-0436">Ligase</keyword>
<keyword evidence="4" id="KW-0067">ATP-binding</keyword>
<protein>
    <recommendedName>
        <fullName evidence="1">tyrosine--tRNA ligase</fullName>
        <ecNumber evidence="1">6.1.1.1</ecNumber>
    </recommendedName>
    <alternativeName>
        <fullName evidence="7">Tyrosyl-tRNA synthetase</fullName>
    </alternativeName>
</protein>
<name>A0ABR1G7G0_AURAN</name>
<keyword evidence="6" id="KW-0030">Aminoacyl-tRNA synthetase</keyword>
<dbReference type="Gene3D" id="3.40.50.620">
    <property type="entry name" value="HUPs"/>
    <property type="match status" value="2"/>
</dbReference>
<dbReference type="InterPro" id="IPR050489">
    <property type="entry name" value="Tyr-tRNA_synthase"/>
</dbReference>
<keyword evidence="5" id="KW-0648">Protein biosynthesis</keyword>
<sequence>MAAWPAGWSGRDPSVLVPGADAKDAMSAALATTPTTGAAASPDASTLAGRVALVKSVGEECQTEAELEKLLEKKAGAFRLYDGFEPSGRMHIAQGVYKAMNVNKCTAAGGTFVFWVADWFALMNDKMGGDLAKIKDVGEYLVEVWRAAGMVMDRVEFRWASDDITSSADKYWPQMLDMARRFTVARVKKCCTIMGRAEGTLTAAQILYPLMQCTDVFFLRADICQLGVDQRKVNMLARDYCDAANLKFKPIILSHHMLYGLKAGQAKMSKSDADSAIFMEDSSEDVRRKLTNAYCPRTVDDSLKHDGEMQLTKDELKNPCLDYVRHIVFCRPGAKMAVGGATYDTAQAVCDAFLDGAISEHALKESLVAAVDAMLQPVRDHFANDARAAELLRRVRSYKADPSACGAKIAAVFAPVPKLACPLSAALRAARSLAAALDADKALVGVVYAADWSAVALDALAGDAKGVAAFHRRFFGAVCGLADLFSPGVSQRLGLAVQSAAILARPSEYWIEVINAGRLFKLDEVQAHVGQSGDDMGARVGCVIAALMRCADVGAACASVVLDAAADPESPSPLAVEYWKKTAQKGGDVFAAPALAPLDATSLRLQAADAADDDNVDFWVGDGADCAKRKLKKAFCEPENVAFNPPLDLAKFLVAAKLLPALEINRSPENGGDKAYGAADLAAMTADFASGALHPGDLKPAVVAGLQATLLKAAADGVGNAPDAKKDAAALKALAKKLAKMKK</sequence>
<evidence type="ECO:0000256" key="8">
    <source>
        <dbReference type="ARBA" id="ARBA00048248"/>
    </source>
</evidence>